<sequence length="97" mass="11154">MRLIMDREDPLYQGMTRDAMVLGVTLDCFILEVIVWSIAFLVTRSMWVLPATALFHLLCFWKCLDDADYFSIWWAGFALTGKGANKHQWGGTSYDPD</sequence>
<dbReference type="STRING" id="1565605.PG1C_09400"/>
<accession>A0A0C5JML3</accession>
<evidence type="ECO:0000256" key="4">
    <source>
        <dbReference type="ARBA" id="ARBA00023136"/>
    </source>
</evidence>
<keyword evidence="2 5" id="KW-0812">Transmembrane</keyword>
<dbReference type="InterPro" id="IPR007792">
    <property type="entry name" value="T4SS_VirB3/TrbD/AvhB"/>
</dbReference>
<dbReference type="EMBL" id="CP010554">
    <property type="protein sequence ID" value="AJP48601.1"/>
    <property type="molecule type" value="Genomic_DNA"/>
</dbReference>
<dbReference type="KEGG" id="rbu:PG1C_09400"/>
<dbReference type="GO" id="GO:0016020">
    <property type="term" value="C:membrane"/>
    <property type="evidence" value="ECO:0007669"/>
    <property type="project" value="UniProtKB-SubCell"/>
</dbReference>
<evidence type="ECO:0000256" key="5">
    <source>
        <dbReference type="SAM" id="Phobius"/>
    </source>
</evidence>
<dbReference type="AlphaFoldDB" id="A0A0C5JML3"/>
<evidence type="ECO:0000256" key="1">
    <source>
        <dbReference type="ARBA" id="ARBA00004370"/>
    </source>
</evidence>
<evidence type="ECO:0008006" key="8">
    <source>
        <dbReference type="Google" id="ProtNLM"/>
    </source>
</evidence>
<feature type="transmembrane region" description="Helical" evidence="5">
    <location>
        <begin position="21"/>
        <end position="41"/>
    </location>
</feature>
<name>A0A0C5JML3_9PROT</name>
<reference evidence="6 7" key="1">
    <citation type="journal article" date="2015" name="Genome Announc.">
        <title>Complete Genome Sequence of a Novel Bacterium within the Family Rhodocyclaceae That Degrades Polycyclic Aromatic Hydrocarbons.</title>
        <authorList>
            <person name="Singleton D.R."/>
            <person name="Dickey A.N."/>
            <person name="Scholl E.H."/>
            <person name="Wright F.A."/>
            <person name="Aitken M.D."/>
        </authorList>
    </citation>
    <scope>NUCLEOTIDE SEQUENCE [LARGE SCALE GENOMIC DNA]</scope>
    <source>
        <strain evidence="7">PG1-Ca6</strain>
    </source>
</reference>
<evidence type="ECO:0000256" key="3">
    <source>
        <dbReference type="ARBA" id="ARBA00022989"/>
    </source>
</evidence>
<keyword evidence="7" id="KW-1185">Reference proteome</keyword>
<protein>
    <recommendedName>
        <fullName evidence="8">Type VI secretion protein</fullName>
    </recommendedName>
</protein>
<proteinExistence type="predicted"/>
<comment type="subcellular location">
    <subcellularLocation>
        <location evidence="1">Membrane</location>
    </subcellularLocation>
</comment>
<dbReference type="Pfam" id="PF05101">
    <property type="entry name" value="VirB3"/>
    <property type="match status" value="1"/>
</dbReference>
<keyword evidence="4 5" id="KW-0472">Membrane</keyword>
<dbReference type="Proteomes" id="UP000061603">
    <property type="component" value="Chromosome"/>
</dbReference>
<organism evidence="6 7">
    <name type="scientific">Rugosibacter aromaticivorans</name>
    <dbReference type="NCBI Taxonomy" id="1565605"/>
    <lineage>
        <taxon>Bacteria</taxon>
        <taxon>Pseudomonadati</taxon>
        <taxon>Pseudomonadota</taxon>
        <taxon>Betaproteobacteria</taxon>
        <taxon>Nitrosomonadales</taxon>
        <taxon>Sterolibacteriaceae</taxon>
        <taxon>Rugosibacter</taxon>
    </lineage>
</organism>
<dbReference type="HOGENOM" id="CLU_158477_3_0_4"/>
<evidence type="ECO:0000313" key="6">
    <source>
        <dbReference type="EMBL" id="AJP48601.1"/>
    </source>
</evidence>
<keyword evidence="3 5" id="KW-1133">Transmembrane helix</keyword>
<gene>
    <name evidence="6" type="ORF">PG1C_09400</name>
</gene>
<evidence type="ECO:0000313" key="7">
    <source>
        <dbReference type="Proteomes" id="UP000061603"/>
    </source>
</evidence>
<evidence type="ECO:0000256" key="2">
    <source>
        <dbReference type="ARBA" id="ARBA00022692"/>
    </source>
</evidence>